<evidence type="ECO:0000313" key="1">
    <source>
        <dbReference type="EMBL" id="KAK4773515.1"/>
    </source>
</evidence>
<keyword evidence="2" id="KW-1185">Reference proteome</keyword>
<comment type="caution">
    <text evidence="1">The sequence shown here is derived from an EMBL/GenBank/DDBJ whole genome shotgun (WGS) entry which is preliminary data.</text>
</comment>
<dbReference type="EMBL" id="JAXIOK010000004">
    <property type="protein sequence ID" value="KAK4773515.1"/>
    <property type="molecule type" value="Genomic_DNA"/>
</dbReference>
<name>A0AAN7L1Z7_9MYRT</name>
<dbReference type="Proteomes" id="UP001345219">
    <property type="component" value="Chromosome 22"/>
</dbReference>
<gene>
    <name evidence="1" type="ORF">SAY87_028534</name>
</gene>
<organism evidence="1 2">
    <name type="scientific">Trapa incisa</name>
    <dbReference type="NCBI Taxonomy" id="236973"/>
    <lineage>
        <taxon>Eukaryota</taxon>
        <taxon>Viridiplantae</taxon>
        <taxon>Streptophyta</taxon>
        <taxon>Embryophyta</taxon>
        <taxon>Tracheophyta</taxon>
        <taxon>Spermatophyta</taxon>
        <taxon>Magnoliopsida</taxon>
        <taxon>eudicotyledons</taxon>
        <taxon>Gunneridae</taxon>
        <taxon>Pentapetalae</taxon>
        <taxon>rosids</taxon>
        <taxon>malvids</taxon>
        <taxon>Myrtales</taxon>
        <taxon>Lythraceae</taxon>
        <taxon>Trapa</taxon>
    </lineage>
</organism>
<dbReference type="AlphaFoldDB" id="A0AAN7L1Z7"/>
<proteinExistence type="predicted"/>
<protein>
    <submittedName>
        <fullName evidence="1">Uncharacterized protein</fullName>
    </submittedName>
</protein>
<evidence type="ECO:0000313" key="2">
    <source>
        <dbReference type="Proteomes" id="UP001345219"/>
    </source>
</evidence>
<reference evidence="1 2" key="1">
    <citation type="journal article" date="2023" name="Hortic Res">
        <title>Pangenome of water caltrop reveals structural variations and asymmetric subgenome divergence after allopolyploidization.</title>
        <authorList>
            <person name="Zhang X."/>
            <person name="Chen Y."/>
            <person name="Wang L."/>
            <person name="Yuan Y."/>
            <person name="Fang M."/>
            <person name="Shi L."/>
            <person name="Lu R."/>
            <person name="Comes H.P."/>
            <person name="Ma Y."/>
            <person name="Chen Y."/>
            <person name="Huang G."/>
            <person name="Zhou Y."/>
            <person name="Zheng Z."/>
            <person name="Qiu Y."/>
        </authorList>
    </citation>
    <scope>NUCLEOTIDE SEQUENCE [LARGE SCALE GENOMIC DNA]</scope>
    <source>
        <tissue evidence="1">Roots</tissue>
    </source>
</reference>
<accession>A0AAN7L1Z7</accession>
<sequence length="207" mass="24631">MAARIGNRSRIDLLKRWRMIEDEEEAGDRGGGEDGHEHSSTLLGLNQLKEQWFADTFNFLIHLPKENHIWCESWELMGPLLETFYNYHKDNRDDSPLRLLWKRISEEMRTCIRCVSHHHQATEMYSMEYEINSVGPLLSVVQSLDEERVTGCLRDINKRILKEDYHPLNGSTEVITVMYELTTFMNWLWMETNNFRVFMHYSSLNEE</sequence>